<sequence>MQRQSGASSDHQTTTNNIKECTFCQVENIESLTMKETQNLRLVADYAPLIEGHILIIPKQHYTCYGDVPASLDDEIYALKQEVRHFFELNYAEPVYWEHGIFHQTVYHAHLHCFPIGPLVYDLEQSGLGLRVHGQDNIRRWHQEHGHYFYLEDAHHGYLFPPNPEDYTFIIKNELGPAVAAHSNYKGWRMPQERQIEGKPLIASVMARWQTFQRNEQADALSS</sequence>
<dbReference type="EMBL" id="BIFS01000001">
    <property type="protein sequence ID" value="GCE16508.1"/>
    <property type="molecule type" value="Genomic_DNA"/>
</dbReference>
<dbReference type="AlphaFoldDB" id="A0A402ABQ0"/>
<dbReference type="InterPro" id="IPR006768">
    <property type="entry name" value="Cwf19-like_C_dom-1"/>
</dbReference>
<evidence type="ECO:0000313" key="3">
    <source>
        <dbReference type="EMBL" id="GCE16508.1"/>
    </source>
</evidence>
<dbReference type="Gene3D" id="3.30.428.10">
    <property type="entry name" value="HIT-like"/>
    <property type="match status" value="1"/>
</dbReference>
<name>A0A402ABQ0_9CHLR</name>
<comment type="caution">
    <text evidence="3">The sequence shown here is derived from an EMBL/GenBank/DDBJ whole genome shotgun (WGS) entry which is preliminary data.</text>
</comment>
<dbReference type="SUPFAM" id="SSF54197">
    <property type="entry name" value="HIT-like"/>
    <property type="match status" value="1"/>
</dbReference>
<dbReference type="Proteomes" id="UP000287188">
    <property type="component" value="Unassembled WGS sequence"/>
</dbReference>
<protein>
    <recommendedName>
        <fullName evidence="2">HIT domain-containing protein</fullName>
    </recommendedName>
</protein>
<evidence type="ECO:0000256" key="1">
    <source>
        <dbReference type="PROSITE-ProRule" id="PRU00464"/>
    </source>
</evidence>
<dbReference type="Pfam" id="PF04677">
    <property type="entry name" value="CwfJ_C_1"/>
    <property type="match status" value="1"/>
</dbReference>
<organism evidence="3 4">
    <name type="scientific">Dictyobacter kobayashii</name>
    <dbReference type="NCBI Taxonomy" id="2014872"/>
    <lineage>
        <taxon>Bacteria</taxon>
        <taxon>Bacillati</taxon>
        <taxon>Chloroflexota</taxon>
        <taxon>Ktedonobacteria</taxon>
        <taxon>Ktedonobacterales</taxon>
        <taxon>Dictyobacteraceae</taxon>
        <taxon>Dictyobacter</taxon>
    </lineage>
</organism>
<gene>
    <name evidence="3" type="ORF">KDK_03080</name>
</gene>
<dbReference type="RefSeq" id="WP_126548392.1">
    <property type="nucleotide sequence ID" value="NZ_BIFS01000001.1"/>
</dbReference>
<dbReference type="InterPro" id="IPR011146">
    <property type="entry name" value="HIT-like"/>
</dbReference>
<proteinExistence type="predicted"/>
<reference evidence="4" key="1">
    <citation type="submission" date="2018-12" db="EMBL/GenBank/DDBJ databases">
        <title>Tengunoibacter tsumagoiensis gen. nov., sp. nov., Dictyobacter kobayashii sp. nov., D. alpinus sp. nov., and D. joshuensis sp. nov. and description of Dictyobacteraceae fam. nov. within the order Ktedonobacterales isolated from Tengu-no-mugimeshi.</title>
        <authorList>
            <person name="Wang C.M."/>
            <person name="Zheng Y."/>
            <person name="Sakai Y."/>
            <person name="Toyoda A."/>
            <person name="Minakuchi Y."/>
            <person name="Abe K."/>
            <person name="Yokota A."/>
            <person name="Yabe S."/>
        </authorList>
    </citation>
    <scope>NUCLEOTIDE SEQUENCE [LARGE SCALE GENOMIC DNA]</scope>
    <source>
        <strain evidence="4">Uno11</strain>
    </source>
</reference>
<dbReference type="OrthoDB" id="3370914at2"/>
<feature type="domain" description="HIT" evidence="2">
    <location>
        <begin position="22"/>
        <end position="125"/>
    </location>
</feature>
<feature type="short sequence motif" description="Histidine triad motif" evidence="1">
    <location>
        <begin position="108"/>
        <end position="112"/>
    </location>
</feature>
<evidence type="ECO:0000313" key="4">
    <source>
        <dbReference type="Proteomes" id="UP000287188"/>
    </source>
</evidence>
<dbReference type="GO" id="GO:0003824">
    <property type="term" value="F:catalytic activity"/>
    <property type="evidence" value="ECO:0007669"/>
    <property type="project" value="InterPro"/>
</dbReference>
<accession>A0A402ABQ0</accession>
<keyword evidence="4" id="KW-1185">Reference proteome</keyword>
<evidence type="ECO:0000259" key="2">
    <source>
        <dbReference type="PROSITE" id="PS51084"/>
    </source>
</evidence>
<dbReference type="PROSITE" id="PS51084">
    <property type="entry name" value="HIT_2"/>
    <property type="match status" value="1"/>
</dbReference>
<dbReference type="InterPro" id="IPR036265">
    <property type="entry name" value="HIT-like_sf"/>
</dbReference>